<dbReference type="EMBL" id="UGYW01000002">
    <property type="protein sequence ID" value="SUJ14682.1"/>
    <property type="molecule type" value="Genomic_DNA"/>
</dbReference>
<dbReference type="Gene3D" id="2.60.40.1120">
    <property type="entry name" value="Carboxypeptidase-like, regulatory domain"/>
    <property type="match status" value="1"/>
</dbReference>
<dbReference type="Pfam" id="PF13620">
    <property type="entry name" value="CarboxypepD_reg"/>
    <property type="match status" value="1"/>
</dbReference>
<name>A0A380C8W9_SPHSI</name>
<dbReference type="SUPFAM" id="SSF49464">
    <property type="entry name" value="Carboxypeptidase regulatory domain-like"/>
    <property type="match status" value="1"/>
</dbReference>
<evidence type="ECO:0000259" key="4">
    <source>
        <dbReference type="Pfam" id="PF14905"/>
    </source>
</evidence>
<evidence type="ECO:0000313" key="6">
    <source>
        <dbReference type="Proteomes" id="UP000254893"/>
    </source>
</evidence>
<dbReference type="Pfam" id="PF14905">
    <property type="entry name" value="OMP_b-brl_3"/>
    <property type="match status" value="1"/>
</dbReference>
<organism evidence="5 6">
    <name type="scientific">Sphingobacterium spiritivorum</name>
    <name type="common">Flavobacterium spiritivorum</name>
    <dbReference type="NCBI Taxonomy" id="258"/>
    <lineage>
        <taxon>Bacteria</taxon>
        <taxon>Pseudomonadati</taxon>
        <taxon>Bacteroidota</taxon>
        <taxon>Sphingobacteriia</taxon>
        <taxon>Sphingobacteriales</taxon>
        <taxon>Sphingobacteriaceae</taxon>
        <taxon>Sphingobacterium</taxon>
    </lineage>
</organism>
<dbReference type="Gene3D" id="2.40.170.20">
    <property type="entry name" value="TonB-dependent receptor, beta-barrel domain"/>
    <property type="match status" value="1"/>
</dbReference>
<keyword evidence="2" id="KW-0472">Membrane</keyword>
<dbReference type="InterPro" id="IPR008969">
    <property type="entry name" value="CarboxyPept-like_regulatory"/>
</dbReference>
<dbReference type="RefSeq" id="WP_115170279.1">
    <property type="nucleotide sequence ID" value="NZ_UGYW01000002.1"/>
</dbReference>
<dbReference type="PANTHER" id="PTHR40980">
    <property type="entry name" value="PLUG DOMAIN-CONTAINING PROTEIN"/>
    <property type="match status" value="1"/>
</dbReference>
<dbReference type="InterPro" id="IPR041700">
    <property type="entry name" value="OMP_b-brl_3"/>
</dbReference>
<dbReference type="GO" id="GO:0009279">
    <property type="term" value="C:cell outer membrane"/>
    <property type="evidence" value="ECO:0007669"/>
    <property type="project" value="UniProtKB-SubCell"/>
</dbReference>
<sequence>MKRLVQLLIITAVFCVGKLNVWAQDNNLKGRIVDEKQQPVAAATMYLYVAEKQLLLKSTVSNEKGEYEFVNVPEGKYIIEANSVGYAKEKSAITDINGQNRRVADLILKNSSTVLAEVEVQGKKPLIENKQGKLILNVEDSPLAAGNNALEIIKRAPGVSVDQNDNIQLMGQSGINVTIDGRQTYMTGDQLATLLKSTDGNQVKSVEVITATSGKDDAEGSTGTINIVLKKNKIEGFNGNFNISAAQARRFRGNTSLSVNYKKNNTNVFTSYSYFNERYINDINVDRTIANNGINTNFSQISQIDARDKTHSYKFGVEQKTSAKNTMVLQFIGRNNKELNDNGSTTEVRIVNNPVDSIVRSVSDYKERFNNYSVNFNNEFKIDSTGRKLVLDLDWSRFRNSKGADYDNRTFRPNNQQVGTAELLQSDMPVGIDIYVAKLDYSHPLNKNHTIDLGAKYSNVKSDNDLLFEQFEGNNWVNDTTRTNHFIYKEQITAGYVDYSGQFGKWGLKTGLRAEYTQSDGNSITMGKRSKRDYLDLFPTGTLTYTVSPNHIVSVGYARRINRPNYKYLNPFDYFIDKFTSERGNPYLNPQYADEYKFNYTLLQKYNIAMGYTVKKDAIVESMGQDATTNTTWVTRENLGRNKEAYINLNVPVTVTKFWSMYNNMTAVYMKFEGEVANNALNRQTVLFQGNSMSTFKISSLLSAEANVNYMSPFSYNIYKLESRWNLDLGVTKTFKNQRSLIKLAVNDIFNTGNHNLSTNFGEFNTRIRQTHDRRVVRLTYTYKFGNLKNNFNKKDTGNEEKSRAQ</sequence>
<dbReference type="Proteomes" id="UP000254893">
    <property type="component" value="Unassembled WGS sequence"/>
</dbReference>
<dbReference type="SUPFAM" id="SSF56935">
    <property type="entry name" value="Porins"/>
    <property type="match status" value="1"/>
</dbReference>
<dbReference type="InterPro" id="IPR036942">
    <property type="entry name" value="Beta-barrel_TonB_sf"/>
</dbReference>
<keyword evidence="3" id="KW-0998">Cell outer membrane</keyword>
<comment type="subcellular location">
    <subcellularLocation>
        <location evidence="1">Cell outer membrane</location>
    </subcellularLocation>
</comment>
<accession>A0A380C8W9</accession>
<dbReference type="AlphaFoldDB" id="A0A380C8W9"/>
<feature type="domain" description="Outer membrane protein beta-barrel" evidence="4">
    <location>
        <begin position="381"/>
        <end position="783"/>
    </location>
</feature>
<keyword evidence="5" id="KW-0675">Receptor</keyword>
<reference evidence="5 6" key="1">
    <citation type="submission" date="2018-06" db="EMBL/GenBank/DDBJ databases">
        <authorList>
            <consortium name="Pathogen Informatics"/>
            <person name="Doyle S."/>
        </authorList>
    </citation>
    <scope>NUCLEOTIDE SEQUENCE [LARGE SCALE GENOMIC DNA]</scope>
    <source>
        <strain evidence="5 6">NCTC11388</strain>
    </source>
</reference>
<protein>
    <submittedName>
        <fullName evidence="5">Outer membrane receptor for Fe3+-dicitrate</fullName>
    </submittedName>
</protein>
<evidence type="ECO:0000256" key="3">
    <source>
        <dbReference type="ARBA" id="ARBA00023237"/>
    </source>
</evidence>
<evidence type="ECO:0000256" key="2">
    <source>
        <dbReference type="ARBA" id="ARBA00023136"/>
    </source>
</evidence>
<evidence type="ECO:0000313" key="5">
    <source>
        <dbReference type="EMBL" id="SUJ14682.1"/>
    </source>
</evidence>
<gene>
    <name evidence="5" type="ORF">NCTC11388_02406</name>
</gene>
<dbReference type="PANTHER" id="PTHR40980:SF4">
    <property type="entry name" value="TONB-DEPENDENT RECEPTOR-LIKE BETA-BARREL DOMAIN-CONTAINING PROTEIN"/>
    <property type="match status" value="1"/>
</dbReference>
<evidence type="ECO:0000256" key="1">
    <source>
        <dbReference type="ARBA" id="ARBA00004442"/>
    </source>
</evidence>
<proteinExistence type="predicted"/>